<dbReference type="PROSITE" id="PS00074">
    <property type="entry name" value="GLFV_DEHYDROGENASE"/>
    <property type="match status" value="1"/>
</dbReference>
<dbReference type="GO" id="GO:0004354">
    <property type="term" value="F:glutamate dehydrogenase (NADP+) activity"/>
    <property type="evidence" value="ECO:0007669"/>
    <property type="project" value="TreeGrafter"/>
</dbReference>
<comment type="subunit">
    <text evidence="2">Homohexamer.</text>
</comment>
<dbReference type="Gene3D" id="3.40.50.720">
    <property type="entry name" value="NAD(P)-binding Rossmann-like Domain"/>
    <property type="match status" value="1"/>
</dbReference>
<dbReference type="SUPFAM" id="SSF51735">
    <property type="entry name" value="NAD(P)-binding Rossmann-fold domains"/>
    <property type="match status" value="1"/>
</dbReference>
<feature type="binding site" evidence="6">
    <location>
        <position position="165"/>
    </location>
    <ligand>
        <name>substrate</name>
    </ligand>
</feature>
<evidence type="ECO:0000313" key="11">
    <source>
        <dbReference type="Proteomes" id="UP000593910"/>
    </source>
</evidence>
<comment type="similarity">
    <text evidence="1 4 8">Belongs to the Glu/Leu/Phe/Val dehydrogenases family.</text>
</comment>
<dbReference type="InterPro" id="IPR036291">
    <property type="entry name" value="NAD(P)-bd_dom_sf"/>
</dbReference>
<evidence type="ECO:0000256" key="3">
    <source>
        <dbReference type="ARBA" id="ARBA00023002"/>
    </source>
</evidence>
<feature type="binding site" evidence="6">
    <location>
        <position position="111"/>
    </location>
    <ligand>
        <name>substrate</name>
    </ligand>
</feature>
<dbReference type="InterPro" id="IPR033524">
    <property type="entry name" value="Glu/Leu/Phe/Val_DH_AS"/>
</dbReference>
<evidence type="ECO:0000256" key="7">
    <source>
        <dbReference type="PIRSR" id="PIRSR000185-3"/>
    </source>
</evidence>
<feature type="binding site" evidence="6">
    <location>
        <position position="384"/>
    </location>
    <ligand>
        <name>substrate</name>
    </ligand>
</feature>
<gene>
    <name evidence="10" type="ORF">FJR03_03510</name>
</gene>
<evidence type="ECO:0000256" key="1">
    <source>
        <dbReference type="ARBA" id="ARBA00006382"/>
    </source>
</evidence>
<dbReference type="InterPro" id="IPR014362">
    <property type="entry name" value="Glu_DH"/>
</dbReference>
<proteinExistence type="inferred from homology"/>
<dbReference type="PANTHER" id="PTHR43571">
    <property type="entry name" value="NADP-SPECIFIC GLUTAMATE DEHYDROGENASE 1-RELATED"/>
    <property type="match status" value="1"/>
</dbReference>
<dbReference type="InterPro" id="IPR006095">
    <property type="entry name" value="Glu/Leu/Phe/Val/Trp_DH"/>
</dbReference>
<sequence length="451" mass="49547">MSFAETEINKFKKSNSTGNNVFYQAMEEVIYSIAPLLESDGRYSQHAILERLVVPDRIIQFKVTWLDDNNQVRVNTGYRVQFNNALGPYKGGLRFHPTVNEDVLKFLGFEQILKNSLTGLPIGGAKGGSDFDPKGKSDSEIMKFCKSFMIELHKYIGPRMDVPAGDIGVGTREIGYLFGEYKKITSTYEGVLTGKPFFFGGSLMRPEATGYGAVYFTETMLEMENKEPLKGQICTVSGAGNVALHAIEKLYDIGAVPVSCSDSSGTIYDSRGVDLELLKEIKLEKRLSLEKYLETHSEAKYIPVDEYPEGGHAVWDIPCYAAFPCATQNELTAVDAKNLIENGCISVTEGANMPSTPEAIELLQSHKLCFAPAKAANAGGVVVSEFEMSQNASMSKWSFEKVDNKLKDTMQMICKRVALTAKDYGVEGNYVDGANIAGFKKVADAMIAEGI</sequence>
<dbReference type="FunFam" id="3.40.50.720:FF:000030">
    <property type="entry name" value="Glutamate dehydrogenase"/>
    <property type="match status" value="1"/>
</dbReference>
<dbReference type="PRINTS" id="PR00082">
    <property type="entry name" value="GLFDHDRGNASE"/>
</dbReference>
<dbReference type="Gene3D" id="3.40.50.10860">
    <property type="entry name" value="Leucine Dehydrogenase, chain A, domain 1"/>
    <property type="match status" value="1"/>
</dbReference>
<dbReference type="GO" id="GO:0006537">
    <property type="term" value="P:glutamate biosynthetic process"/>
    <property type="evidence" value="ECO:0007669"/>
    <property type="project" value="UniProtKB-ARBA"/>
</dbReference>
<evidence type="ECO:0000256" key="6">
    <source>
        <dbReference type="PIRSR" id="PIRSR000185-2"/>
    </source>
</evidence>
<dbReference type="RefSeq" id="WP_193114276.1">
    <property type="nucleotide sequence ID" value="NZ_CP041165.1"/>
</dbReference>
<dbReference type="Pfam" id="PF02812">
    <property type="entry name" value="ELFV_dehydrog_N"/>
    <property type="match status" value="1"/>
</dbReference>
<dbReference type="AlphaFoldDB" id="A0A7M1ATV7"/>
<dbReference type="InterPro" id="IPR006097">
    <property type="entry name" value="Glu/Leu/Phe/Val/Trp_DH_dimer"/>
</dbReference>
<evidence type="ECO:0000313" key="10">
    <source>
        <dbReference type="EMBL" id="QOP40854.1"/>
    </source>
</evidence>
<feature type="binding site" evidence="6">
    <location>
        <position position="90"/>
    </location>
    <ligand>
        <name>substrate</name>
    </ligand>
</feature>
<dbReference type="FunFam" id="3.40.50.10860:FF:000002">
    <property type="entry name" value="Glutamate dehydrogenase"/>
    <property type="match status" value="1"/>
</dbReference>
<feature type="active site" description="Proton donor" evidence="5">
    <location>
        <position position="126"/>
    </location>
</feature>
<evidence type="ECO:0000256" key="5">
    <source>
        <dbReference type="PIRSR" id="PIRSR000185-1"/>
    </source>
</evidence>
<dbReference type="SUPFAM" id="SSF53223">
    <property type="entry name" value="Aminoacid dehydrogenase-like, N-terminal domain"/>
    <property type="match status" value="1"/>
</dbReference>
<dbReference type="InterPro" id="IPR050724">
    <property type="entry name" value="Glu_Leu_Phe_Val_DH"/>
</dbReference>
<dbReference type="GO" id="GO:0000166">
    <property type="term" value="F:nucleotide binding"/>
    <property type="evidence" value="ECO:0007669"/>
    <property type="project" value="UniProtKB-KW"/>
</dbReference>
<keyword evidence="6" id="KW-0547">Nucleotide-binding</keyword>
<reference evidence="10 11" key="1">
    <citation type="submission" date="2019-06" db="EMBL/GenBank/DDBJ databases">
        <title>Sulfurimonas gotlandica sp. nov., a chemoautotrophic and psychrotolerant epsilonproteobacterium isolated from a pelagic redoxcline, and an emended description of the genus Sulfurimonas.</title>
        <authorList>
            <person name="Wang S."/>
            <person name="Jiang L."/>
            <person name="Shao Z."/>
        </authorList>
    </citation>
    <scope>NUCLEOTIDE SEQUENCE [LARGE SCALE GENOMIC DNA]</scope>
    <source>
        <strain evidence="10 11">B2</strain>
    </source>
</reference>
<evidence type="ECO:0000259" key="9">
    <source>
        <dbReference type="SMART" id="SM00839"/>
    </source>
</evidence>
<protein>
    <recommendedName>
        <fullName evidence="4">Glutamate dehydrogenase</fullName>
    </recommendedName>
</protein>
<accession>A0A7M1ATV7</accession>
<organism evidence="10 11">
    <name type="scientific">Sulfurimonas marina</name>
    <dbReference type="NCBI Taxonomy" id="2590551"/>
    <lineage>
        <taxon>Bacteria</taxon>
        <taxon>Pseudomonadati</taxon>
        <taxon>Campylobacterota</taxon>
        <taxon>Epsilonproteobacteria</taxon>
        <taxon>Campylobacterales</taxon>
        <taxon>Sulfurimonadaceae</taxon>
        <taxon>Sulfurimonas</taxon>
    </lineage>
</organism>
<dbReference type="PIRSF" id="PIRSF000185">
    <property type="entry name" value="Glu_DH"/>
    <property type="match status" value="1"/>
</dbReference>
<dbReference type="NCBIfam" id="NF006929">
    <property type="entry name" value="PRK09414.1"/>
    <property type="match status" value="1"/>
</dbReference>
<feature type="site" description="Important for catalysis" evidence="7">
    <location>
        <position position="166"/>
    </location>
</feature>
<evidence type="ECO:0000256" key="4">
    <source>
        <dbReference type="PIRNR" id="PIRNR000185"/>
    </source>
</evidence>
<name>A0A7M1ATV7_9BACT</name>
<dbReference type="FunFam" id="1.10.285.10:FF:000001">
    <property type="entry name" value="Glutamate dehydrogenase"/>
    <property type="match status" value="1"/>
</dbReference>
<dbReference type="Pfam" id="PF00208">
    <property type="entry name" value="ELFV_dehydrog"/>
    <property type="match status" value="1"/>
</dbReference>
<evidence type="ECO:0000256" key="2">
    <source>
        <dbReference type="ARBA" id="ARBA00011643"/>
    </source>
</evidence>
<feature type="binding site" evidence="6">
    <location>
        <position position="241"/>
    </location>
    <ligand>
        <name>NAD(+)</name>
        <dbReference type="ChEBI" id="CHEBI:57540"/>
    </ligand>
</feature>
<dbReference type="KEGG" id="smax:FJR03_03510"/>
<dbReference type="InterPro" id="IPR006096">
    <property type="entry name" value="Glu/Leu/Phe/Val/Trp_DH_C"/>
</dbReference>
<dbReference type="EMBL" id="CP041165">
    <property type="protein sequence ID" value="QOP40854.1"/>
    <property type="molecule type" value="Genomic_DNA"/>
</dbReference>
<dbReference type="SMART" id="SM00839">
    <property type="entry name" value="ELFV_dehydrog"/>
    <property type="match status" value="1"/>
</dbReference>
<dbReference type="Gene3D" id="1.10.285.10">
    <property type="entry name" value="Glutamate Dehydrogenase, chain A, domain 3"/>
    <property type="match status" value="2"/>
</dbReference>
<keyword evidence="6" id="KW-0520">NAD</keyword>
<feature type="binding site" evidence="6">
    <location>
        <position position="114"/>
    </location>
    <ligand>
        <name>substrate</name>
    </ligand>
</feature>
<dbReference type="GO" id="GO:0005829">
    <property type="term" value="C:cytosol"/>
    <property type="evidence" value="ECO:0007669"/>
    <property type="project" value="TreeGrafter"/>
</dbReference>
<dbReference type="PANTHER" id="PTHR43571:SF1">
    <property type="entry name" value="NADP-SPECIFIC GLUTAMATE DEHYDROGENASE 1-RELATED"/>
    <property type="match status" value="1"/>
</dbReference>
<dbReference type="Proteomes" id="UP000593910">
    <property type="component" value="Chromosome"/>
</dbReference>
<feature type="domain" description="Glutamate/phenylalanine/leucine/valine/L-tryptophan dehydrogenase C-terminal" evidence="9">
    <location>
        <begin position="202"/>
        <end position="450"/>
    </location>
</feature>
<feature type="binding site" evidence="6">
    <location>
        <position position="209"/>
    </location>
    <ligand>
        <name>NAD(+)</name>
        <dbReference type="ChEBI" id="CHEBI:57540"/>
    </ligand>
</feature>
<dbReference type="InterPro" id="IPR046346">
    <property type="entry name" value="Aminoacid_DH-like_N_sf"/>
</dbReference>
<keyword evidence="3 4" id="KW-0560">Oxidoreductase</keyword>
<keyword evidence="11" id="KW-1185">Reference proteome</keyword>
<evidence type="ECO:0000256" key="8">
    <source>
        <dbReference type="RuleBase" id="RU004417"/>
    </source>
</evidence>